<evidence type="ECO:0000313" key="2">
    <source>
        <dbReference type="Proteomes" id="UP001500503"/>
    </source>
</evidence>
<gene>
    <name evidence="1" type="ORF">GCM10023191_005270</name>
</gene>
<dbReference type="EMBL" id="BAABHF010000009">
    <property type="protein sequence ID" value="GAA4483554.1"/>
    <property type="molecule type" value="Genomic_DNA"/>
</dbReference>
<dbReference type="Proteomes" id="UP001500503">
    <property type="component" value="Unassembled WGS sequence"/>
</dbReference>
<keyword evidence="2" id="KW-1185">Reference proteome</keyword>
<accession>A0ABP8PAK5</accession>
<sequence length="75" mass="8199">MYWRECQRRLDGMFKDRSARGPIVHATSDMHAGVGDQTARIWQDGALVFAQEGRPGSGPISMALQRLGVTGARIG</sequence>
<name>A0ABP8PAK5_9ACTN</name>
<protein>
    <submittedName>
        <fullName evidence="1">Uncharacterized protein</fullName>
    </submittedName>
</protein>
<reference evidence="2" key="1">
    <citation type="journal article" date="2019" name="Int. J. Syst. Evol. Microbiol.">
        <title>The Global Catalogue of Microorganisms (GCM) 10K type strain sequencing project: providing services to taxonomists for standard genome sequencing and annotation.</title>
        <authorList>
            <consortium name="The Broad Institute Genomics Platform"/>
            <consortium name="The Broad Institute Genome Sequencing Center for Infectious Disease"/>
            <person name="Wu L."/>
            <person name="Ma J."/>
        </authorList>
    </citation>
    <scope>NUCLEOTIDE SEQUENCE [LARGE SCALE GENOMIC DNA]</scope>
    <source>
        <strain evidence="2">JCM 17933</strain>
    </source>
</reference>
<comment type="caution">
    <text evidence="1">The sequence shown here is derived from an EMBL/GenBank/DDBJ whole genome shotgun (WGS) entry which is preliminary data.</text>
</comment>
<organism evidence="1 2">
    <name type="scientific">Actinoallomurus oryzae</name>
    <dbReference type="NCBI Taxonomy" id="502180"/>
    <lineage>
        <taxon>Bacteria</taxon>
        <taxon>Bacillati</taxon>
        <taxon>Actinomycetota</taxon>
        <taxon>Actinomycetes</taxon>
        <taxon>Streptosporangiales</taxon>
        <taxon>Thermomonosporaceae</taxon>
        <taxon>Actinoallomurus</taxon>
    </lineage>
</organism>
<evidence type="ECO:0000313" key="1">
    <source>
        <dbReference type="EMBL" id="GAA4483554.1"/>
    </source>
</evidence>
<proteinExistence type="predicted"/>